<reference evidence="16 17" key="1">
    <citation type="submission" date="2019-02" db="EMBL/GenBank/DDBJ databases">
        <title>Deep-cultivation of Planctomycetes and their phenomic and genomic characterization uncovers novel biology.</title>
        <authorList>
            <person name="Wiegand S."/>
            <person name="Jogler M."/>
            <person name="Boedeker C."/>
            <person name="Pinto D."/>
            <person name="Vollmers J."/>
            <person name="Rivas-Marin E."/>
            <person name="Kohn T."/>
            <person name="Peeters S.H."/>
            <person name="Heuer A."/>
            <person name="Rast P."/>
            <person name="Oberbeckmann S."/>
            <person name="Bunk B."/>
            <person name="Jeske O."/>
            <person name="Meyerdierks A."/>
            <person name="Storesund J.E."/>
            <person name="Kallscheuer N."/>
            <person name="Luecker S."/>
            <person name="Lage O.M."/>
            <person name="Pohl T."/>
            <person name="Merkel B.J."/>
            <person name="Hornburger P."/>
            <person name="Mueller R.-W."/>
            <person name="Bruemmer F."/>
            <person name="Labrenz M."/>
            <person name="Spormann A.M."/>
            <person name="Op den Camp H."/>
            <person name="Overmann J."/>
            <person name="Amann R."/>
            <person name="Jetten M.S.M."/>
            <person name="Mascher T."/>
            <person name="Medema M.H."/>
            <person name="Devos D.P."/>
            <person name="Kaster A.-K."/>
            <person name="Ovreas L."/>
            <person name="Rohde M."/>
            <person name="Galperin M.Y."/>
            <person name="Jogler C."/>
        </authorList>
    </citation>
    <scope>NUCLEOTIDE SEQUENCE [LARGE SCALE GENOMIC DNA]</scope>
    <source>
        <strain evidence="16 17">Pla163</strain>
    </source>
</reference>
<dbReference type="PROSITE" id="PS51918">
    <property type="entry name" value="RADICAL_SAM"/>
    <property type="match status" value="1"/>
</dbReference>
<dbReference type="Proteomes" id="UP000319342">
    <property type="component" value="Chromosome"/>
</dbReference>
<keyword evidence="5" id="KW-0963">Cytoplasm</keyword>
<dbReference type="PIRSF" id="PIRSF006004">
    <property type="entry name" value="CHP00048"/>
    <property type="match status" value="1"/>
</dbReference>
<dbReference type="GO" id="GO:0070475">
    <property type="term" value="P:rRNA base methylation"/>
    <property type="evidence" value="ECO:0007669"/>
    <property type="project" value="TreeGrafter"/>
</dbReference>
<dbReference type="GO" id="GO:0005737">
    <property type="term" value="C:cytoplasm"/>
    <property type="evidence" value="ECO:0007669"/>
    <property type="project" value="UniProtKB-SubCell"/>
</dbReference>
<dbReference type="GO" id="GO:0008173">
    <property type="term" value="F:RNA methyltransferase activity"/>
    <property type="evidence" value="ECO:0007669"/>
    <property type="project" value="InterPro"/>
</dbReference>
<evidence type="ECO:0000256" key="12">
    <source>
        <dbReference type="ARBA" id="ARBA00023014"/>
    </source>
</evidence>
<evidence type="ECO:0000256" key="8">
    <source>
        <dbReference type="ARBA" id="ARBA00022679"/>
    </source>
</evidence>
<keyword evidence="13" id="KW-1015">Disulfide bond</keyword>
<dbReference type="CDD" id="cd01335">
    <property type="entry name" value="Radical_SAM"/>
    <property type="match status" value="1"/>
</dbReference>
<keyword evidence="10" id="KW-0479">Metal-binding</keyword>
<dbReference type="Gene3D" id="3.20.20.70">
    <property type="entry name" value="Aldolase class I"/>
    <property type="match status" value="1"/>
</dbReference>
<dbReference type="Pfam" id="PF04055">
    <property type="entry name" value="Radical_SAM"/>
    <property type="match status" value="1"/>
</dbReference>
<keyword evidence="4" id="KW-0004">4Fe-4S</keyword>
<protein>
    <submittedName>
        <fullName evidence="16">Putative dual-specificity RNA methyltransferase RlmN</fullName>
        <ecNumber evidence="16">2.1.1.-</ecNumber>
    </submittedName>
</protein>
<dbReference type="Gene3D" id="1.10.150.530">
    <property type="match status" value="1"/>
</dbReference>
<dbReference type="OrthoDB" id="9793973at2"/>
<sequence>MNADDEPERAQDDEEPRPLLDLSPEETAAAVAELGGRAFHARSIRRHVFERGVLDYDGMTDLPAGLREALAERHPVLTGTEAARNRSKDGAVKLLTRFTRADGAPLGSAETVHIPSTKSGRAATLCVSTQVGCPVGCPFCASGLGGLERNLSKAEILEQFVRGLAIGKIARTVVMGMGEPLFNLPALIPALDVVRAEMGLGARSITVSTVGFPARLEKLARTRPRFQLAISLHTPFDAQRAELVPLMAETPVEEVLLAGDHWFRATGREITYEYVLLGGHNDTEDHARALVDRLRGRRCTVNLIPYNPVPGDRFHRPRRGGPEQFREALEAGGLVATVRWSKGLDADAACGQLRRRVATV</sequence>
<comment type="cofactor">
    <cofactor evidence="1">
        <name>[4Fe-4S] cluster</name>
        <dbReference type="ChEBI" id="CHEBI:49883"/>
    </cofactor>
</comment>
<evidence type="ECO:0000256" key="14">
    <source>
        <dbReference type="SAM" id="MobiDB-lite"/>
    </source>
</evidence>
<keyword evidence="7 16" id="KW-0489">Methyltransferase</keyword>
<comment type="subcellular location">
    <subcellularLocation>
        <location evidence="2">Cytoplasm</location>
    </subcellularLocation>
</comment>
<keyword evidence="6" id="KW-0698">rRNA processing</keyword>
<evidence type="ECO:0000256" key="11">
    <source>
        <dbReference type="ARBA" id="ARBA00023004"/>
    </source>
</evidence>
<evidence type="ECO:0000256" key="3">
    <source>
        <dbReference type="ARBA" id="ARBA00007544"/>
    </source>
</evidence>
<comment type="similarity">
    <text evidence="3">Belongs to the radical SAM superfamily. RlmN family.</text>
</comment>
<dbReference type="RefSeq" id="WP_145188405.1">
    <property type="nucleotide sequence ID" value="NZ_CP036290.1"/>
</dbReference>
<dbReference type="InterPro" id="IPR048641">
    <property type="entry name" value="RlmN_N"/>
</dbReference>
<evidence type="ECO:0000313" key="17">
    <source>
        <dbReference type="Proteomes" id="UP000319342"/>
    </source>
</evidence>
<dbReference type="InterPro" id="IPR013785">
    <property type="entry name" value="Aldolase_TIM"/>
</dbReference>
<dbReference type="GO" id="GO:0051539">
    <property type="term" value="F:4 iron, 4 sulfur cluster binding"/>
    <property type="evidence" value="ECO:0007669"/>
    <property type="project" value="UniProtKB-KW"/>
</dbReference>
<gene>
    <name evidence="16" type="primary">rlmN</name>
    <name evidence="16" type="ORF">Pla163_24300</name>
</gene>
<dbReference type="GO" id="GO:0030488">
    <property type="term" value="P:tRNA methylation"/>
    <property type="evidence" value="ECO:0007669"/>
    <property type="project" value="TreeGrafter"/>
</dbReference>
<dbReference type="InterPro" id="IPR058240">
    <property type="entry name" value="rSAM_sf"/>
</dbReference>
<keyword evidence="9" id="KW-0949">S-adenosyl-L-methionine</keyword>
<keyword evidence="12" id="KW-0411">Iron-sulfur</keyword>
<dbReference type="SFLD" id="SFLDF00275">
    <property type="entry name" value="adenosine_C2_methyltransferase"/>
    <property type="match status" value="1"/>
</dbReference>
<name>A0A518D1E3_9BACT</name>
<dbReference type="InterPro" id="IPR007197">
    <property type="entry name" value="rSAM"/>
</dbReference>
<evidence type="ECO:0000256" key="13">
    <source>
        <dbReference type="ARBA" id="ARBA00023157"/>
    </source>
</evidence>
<dbReference type="Pfam" id="PF21016">
    <property type="entry name" value="RlmN_N"/>
    <property type="match status" value="1"/>
</dbReference>
<dbReference type="GO" id="GO:0046872">
    <property type="term" value="F:metal ion binding"/>
    <property type="evidence" value="ECO:0007669"/>
    <property type="project" value="UniProtKB-KW"/>
</dbReference>
<evidence type="ECO:0000313" key="16">
    <source>
        <dbReference type="EMBL" id="QDU85302.1"/>
    </source>
</evidence>
<feature type="compositionally biased region" description="Acidic residues" evidence="14">
    <location>
        <begin position="1"/>
        <end position="15"/>
    </location>
</feature>
<dbReference type="PANTHER" id="PTHR30544:SF5">
    <property type="entry name" value="RADICAL SAM CORE DOMAIN-CONTAINING PROTEIN"/>
    <property type="match status" value="1"/>
</dbReference>
<dbReference type="SUPFAM" id="SSF102114">
    <property type="entry name" value="Radical SAM enzymes"/>
    <property type="match status" value="1"/>
</dbReference>
<dbReference type="InterPro" id="IPR006638">
    <property type="entry name" value="Elp3/MiaA/NifB-like_rSAM"/>
</dbReference>
<evidence type="ECO:0000256" key="10">
    <source>
        <dbReference type="ARBA" id="ARBA00022723"/>
    </source>
</evidence>
<keyword evidence="17" id="KW-1185">Reference proteome</keyword>
<evidence type="ECO:0000256" key="5">
    <source>
        <dbReference type="ARBA" id="ARBA00022490"/>
    </source>
</evidence>
<evidence type="ECO:0000256" key="7">
    <source>
        <dbReference type="ARBA" id="ARBA00022603"/>
    </source>
</evidence>
<evidence type="ECO:0000256" key="6">
    <source>
        <dbReference type="ARBA" id="ARBA00022552"/>
    </source>
</evidence>
<dbReference type="SFLD" id="SFLDG01062">
    <property type="entry name" value="methyltransferase_(Class_A)"/>
    <property type="match status" value="1"/>
</dbReference>
<dbReference type="EC" id="2.1.1.-" evidence="16"/>
<proteinExistence type="inferred from homology"/>
<evidence type="ECO:0000259" key="15">
    <source>
        <dbReference type="PROSITE" id="PS51918"/>
    </source>
</evidence>
<dbReference type="SMART" id="SM00729">
    <property type="entry name" value="Elp3"/>
    <property type="match status" value="1"/>
</dbReference>
<dbReference type="InterPro" id="IPR004383">
    <property type="entry name" value="rRNA_lsu_MTrfase_RlmN/Cfr"/>
</dbReference>
<accession>A0A518D1E3</accession>
<keyword evidence="11" id="KW-0408">Iron</keyword>
<keyword evidence="8 16" id="KW-0808">Transferase</keyword>
<dbReference type="InterPro" id="IPR040072">
    <property type="entry name" value="Methyltransferase_A"/>
</dbReference>
<dbReference type="PANTHER" id="PTHR30544">
    <property type="entry name" value="23S RRNA METHYLTRANSFERASE"/>
    <property type="match status" value="1"/>
</dbReference>
<evidence type="ECO:0000256" key="1">
    <source>
        <dbReference type="ARBA" id="ARBA00001966"/>
    </source>
</evidence>
<evidence type="ECO:0000256" key="9">
    <source>
        <dbReference type="ARBA" id="ARBA00022691"/>
    </source>
</evidence>
<evidence type="ECO:0000256" key="4">
    <source>
        <dbReference type="ARBA" id="ARBA00022485"/>
    </source>
</evidence>
<organism evidence="16 17">
    <name type="scientific">Rohdeia mirabilis</name>
    <dbReference type="NCBI Taxonomy" id="2528008"/>
    <lineage>
        <taxon>Bacteria</taxon>
        <taxon>Pseudomonadati</taxon>
        <taxon>Planctomycetota</taxon>
        <taxon>Planctomycetia</taxon>
        <taxon>Planctomycetia incertae sedis</taxon>
        <taxon>Rohdeia</taxon>
    </lineage>
</organism>
<dbReference type="EMBL" id="CP036290">
    <property type="protein sequence ID" value="QDU85302.1"/>
    <property type="molecule type" value="Genomic_DNA"/>
</dbReference>
<dbReference type="SFLD" id="SFLDS00029">
    <property type="entry name" value="Radical_SAM"/>
    <property type="match status" value="1"/>
</dbReference>
<dbReference type="AlphaFoldDB" id="A0A518D1E3"/>
<evidence type="ECO:0000256" key="2">
    <source>
        <dbReference type="ARBA" id="ARBA00004496"/>
    </source>
</evidence>
<feature type="domain" description="Radical SAM core" evidence="15">
    <location>
        <begin position="119"/>
        <end position="345"/>
    </location>
</feature>
<feature type="region of interest" description="Disordered" evidence="14">
    <location>
        <begin position="1"/>
        <end position="24"/>
    </location>
</feature>